<keyword evidence="7" id="KW-1185">Reference proteome</keyword>
<dbReference type="RefSeq" id="WP_167971835.1">
    <property type="nucleotide sequence ID" value="NZ_BHZG01000145.1"/>
</dbReference>
<protein>
    <submittedName>
        <fullName evidence="6">Phosphoribosyltransferase</fullName>
    </submittedName>
</protein>
<dbReference type="InterPro" id="IPR022537">
    <property type="entry name" value="TRSP_dom"/>
</dbReference>
<proteinExistence type="predicted"/>
<dbReference type="EMBL" id="JAAVJD010000132">
    <property type="protein sequence ID" value="NJQ07109.1"/>
    <property type="molecule type" value="Genomic_DNA"/>
</dbReference>
<sequence>MNDRNAPHTPAGAPGEAGTGWDGHWVARRLGVALHGAELPALVGLALRENPRRAHLLVSRVLGKHIPQRPGLVHGTGVELGRRARALLGAEAADAVVLGYAETATGLGHSVADGLGARYLHSTRRAVAGAHHAGGFEEEHSHATSHLLLPEDPDLLAGGGPLVLVDDELSTGRTVRNTLAALHRSAPRSRYVVVTLCDLRSAEDAATLEKTAADLGTRVDVVALGRGTVALPADVLARGRALVAEQRAADADTTAASDAAGPPAGTSRAEPRRVELGWPVGLPDGGRHGFTPAHRARLEAALPALGARLAATLPPGARRVLVLGTEELMYAPLRLAEALDAALRDTALRDPAPSSSDGDAGDGGGGAPAGGASPVAPREPDVRFSSTTRSPVLPVDDPGYAIRSRLSFPAHDLPAAGPDADDPGVRHVHNVAGGGWDAVVVVTDTTGDTPALHAPDGLLDVLARHTPELRLAVLPSRIPLPAPLRGPAFSSYRPDEVGWLLQDLSDVALEAPTEEREEAIQQGGAHYAESLPVEYQPGAEYQRLFHTALADTADRLAQAVATVTDTVLAERTRPGSGTTPVLVSLARAGTPVGVLMRRWAAYAHGLDLPHYTLSIVRGRGIDTTALRRLAADHDPADVVFVDGWTGKGAITGELTAALADFPGFDPSLAVLADPGGCVRTFGTRDDFLIPSACLNSTVSGLVSRTVLRADLVGPDQFHGAKFYRDLAGADVSGLFLDTVEQRFATARPGPMAPGTDREPHWAGLAAVERLSEEYGIHDVNLVKPGVGETTRVLLRRVPWRVIARRDAGEDIAHILHLARAREVPVEWADDLPYRCVGLIHPRYTRGATGADGRSTA</sequence>
<keyword evidence="6" id="KW-0328">Glycosyltransferase</keyword>
<dbReference type="Pfam" id="PF12500">
    <property type="entry name" value="TRSP"/>
    <property type="match status" value="2"/>
</dbReference>
<evidence type="ECO:0000256" key="1">
    <source>
        <dbReference type="SAM" id="MobiDB-lite"/>
    </source>
</evidence>
<dbReference type="AlphaFoldDB" id="A0A7X6I0B3"/>
<dbReference type="InterPro" id="IPR011215">
    <property type="entry name" value="StiP_N"/>
</dbReference>
<dbReference type="Pfam" id="PF11202">
    <property type="entry name" value="StiP"/>
    <property type="match status" value="1"/>
</dbReference>
<dbReference type="Proteomes" id="UP000578686">
    <property type="component" value="Unassembled WGS sequence"/>
</dbReference>
<feature type="domain" description="TRSP" evidence="3">
    <location>
        <begin position="379"/>
        <end position="462"/>
    </location>
</feature>
<dbReference type="Pfam" id="PF15609">
    <property type="entry name" value="PRTase_2"/>
    <property type="match status" value="1"/>
</dbReference>
<dbReference type="InterPro" id="IPR000836">
    <property type="entry name" value="PRTase_dom"/>
</dbReference>
<feature type="domain" description="Cysteine protease StiP N-terminal" evidence="2">
    <location>
        <begin position="490"/>
        <end position="739"/>
    </location>
</feature>
<accession>A0A7X6I0B3</accession>
<feature type="domain" description="TRSP" evidence="3">
    <location>
        <begin position="284"/>
        <end position="341"/>
    </location>
</feature>
<feature type="domain" description="PELOTA RNA-binding" evidence="4">
    <location>
        <begin position="761"/>
        <end position="840"/>
    </location>
</feature>
<dbReference type="Pfam" id="PF15608">
    <property type="entry name" value="PELOTA_1"/>
    <property type="match status" value="1"/>
</dbReference>
<feature type="compositionally biased region" description="Low complexity" evidence="1">
    <location>
        <begin position="251"/>
        <end position="267"/>
    </location>
</feature>
<dbReference type="InterPro" id="IPR028157">
    <property type="entry name" value="PELOTA_dom"/>
</dbReference>
<name>A0A7X6I0B3_9ACTN</name>
<comment type="caution">
    <text evidence="6">The sequence shown here is derived from an EMBL/GenBank/DDBJ whole genome shotgun (WGS) entry which is preliminary data.</text>
</comment>
<keyword evidence="6" id="KW-0808">Transferase</keyword>
<dbReference type="InterPro" id="IPR029057">
    <property type="entry name" value="PRTase-like"/>
</dbReference>
<feature type="domain" description="Orotate phosphoribosyltransferase-like" evidence="5">
    <location>
        <begin position="42"/>
        <end position="227"/>
    </location>
</feature>
<evidence type="ECO:0000313" key="7">
    <source>
        <dbReference type="Proteomes" id="UP000578686"/>
    </source>
</evidence>
<dbReference type="CDD" id="cd06223">
    <property type="entry name" value="PRTases_typeI"/>
    <property type="match status" value="1"/>
</dbReference>
<organism evidence="6 7">
    <name type="scientific">Streptomyces lonarensis</name>
    <dbReference type="NCBI Taxonomy" id="700599"/>
    <lineage>
        <taxon>Bacteria</taxon>
        <taxon>Bacillati</taxon>
        <taxon>Actinomycetota</taxon>
        <taxon>Actinomycetes</taxon>
        <taxon>Kitasatosporales</taxon>
        <taxon>Streptomycetaceae</taxon>
        <taxon>Streptomyces</taxon>
    </lineage>
</organism>
<evidence type="ECO:0000259" key="3">
    <source>
        <dbReference type="Pfam" id="PF12500"/>
    </source>
</evidence>
<dbReference type="SUPFAM" id="SSF53271">
    <property type="entry name" value="PRTase-like"/>
    <property type="match status" value="1"/>
</dbReference>
<dbReference type="Gene3D" id="3.40.50.2020">
    <property type="match status" value="1"/>
</dbReference>
<evidence type="ECO:0000313" key="6">
    <source>
        <dbReference type="EMBL" id="NJQ07109.1"/>
    </source>
</evidence>
<reference evidence="6 7" key="1">
    <citation type="submission" date="2020-03" db="EMBL/GenBank/DDBJ databases">
        <title>Draft genome of Streptomyces sp. ventii, isolated from the Axial Seamount in the Pacific Ocean, and resequencing of the two type strains Streptomyces lonarensis strain NCL 716 and Streptomyces bohaiensis strain 11A07.</title>
        <authorList>
            <person name="Loughran R.M."/>
            <person name="Pfannmuller K.M."/>
            <person name="Wasson B.J."/>
            <person name="Deadmond M.C."/>
            <person name="Paddock B.E."/>
            <person name="Koyack M.J."/>
            <person name="Gallegos D.A."/>
            <person name="Mitchell E.A."/>
            <person name="Ushijima B."/>
            <person name="Saw J.H."/>
            <person name="Mcphail K.L."/>
            <person name="Videau P."/>
        </authorList>
    </citation>
    <scope>NUCLEOTIDE SEQUENCE [LARGE SCALE GENOMIC DNA]</scope>
    <source>
        <strain evidence="6 7">NCL716</strain>
    </source>
</reference>
<dbReference type="GO" id="GO:0016757">
    <property type="term" value="F:glycosyltransferase activity"/>
    <property type="evidence" value="ECO:0007669"/>
    <property type="project" value="UniProtKB-KW"/>
</dbReference>
<evidence type="ECO:0000259" key="4">
    <source>
        <dbReference type="Pfam" id="PF15608"/>
    </source>
</evidence>
<evidence type="ECO:0000259" key="5">
    <source>
        <dbReference type="Pfam" id="PF15609"/>
    </source>
</evidence>
<feature type="compositionally biased region" description="Low complexity" evidence="1">
    <location>
        <begin position="349"/>
        <end position="358"/>
    </location>
</feature>
<feature type="region of interest" description="Disordered" evidence="1">
    <location>
        <begin position="348"/>
        <end position="396"/>
    </location>
</feature>
<dbReference type="InterPro" id="IPR041688">
    <property type="entry name" value="PRTase_2"/>
</dbReference>
<feature type="region of interest" description="Disordered" evidence="1">
    <location>
        <begin position="1"/>
        <end position="20"/>
    </location>
</feature>
<evidence type="ECO:0000259" key="2">
    <source>
        <dbReference type="Pfam" id="PF11202"/>
    </source>
</evidence>
<gene>
    <name evidence="6" type="ORF">HCN56_16335</name>
</gene>
<feature type="region of interest" description="Disordered" evidence="1">
    <location>
        <begin position="247"/>
        <end position="273"/>
    </location>
</feature>